<keyword evidence="11" id="KW-0067">ATP-binding</keyword>
<dbReference type="OMA" id="WELRENI"/>
<evidence type="ECO:0000256" key="9">
    <source>
        <dbReference type="ARBA" id="ARBA00022723"/>
    </source>
</evidence>
<dbReference type="HOGENOM" id="CLU_025152_0_1_1"/>
<dbReference type="GO" id="GO:0043295">
    <property type="term" value="F:glutathione binding"/>
    <property type="evidence" value="ECO:0007669"/>
    <property type="project" value="TreeGrafter"/>
</dbReference>
<dbReference type="GO" id="GO:0005524">
    <property type="term" value="F:ATP binding"/>
    <property type="evidence" value="ECO:0007669"/>
    <property type="project" value="UniProtKB-KW"/>
</dbReference>
<dbReference type="GeneID" id="20242718"/>
<evidence type="ECO:0000256" key="7">
    <source>
        <dbReference type="ARBA" id="ARBA00022598"/>
    </source>
</evidence>
<proteinExistence type="inferred from homology"/>
<dbReference type="GO" id="GO:0046872">
    <property type="term" value="F:metal ion binding"/>
    <property type="evidence" value="ECO:0007669"/>
    <property type="project" value="UniProtKB-KW"/>
</dbReference>
<evidence type="ECO:0000256" key="10">
    <source>
        <dbReference type="ARBA" id="ARBA00022741"/>
    </source>
</evidence>
<reference evidence="18 19" key="1">
    <citation type="journal article" date="2013" name="Nature">
        <title>Insights into bilaterian evolution from three spiralian genomes.</title>
        <authorList>
            <person name="Simakov O."/>
            <person name="Marletaz F."/>
            <person name="Cho S.J."/>
            <person name="Edsinger-Gonzales E."/>
            <person name="Havlak P."/>
            <person name="Hellsten U."/>
            <person name="Kuo D.H."/>
            <person name="Larsson T."/>
            <person name="Lv J."/>
            <person name="Arendt D."/>
            <person name="Savage R."/>
            <person name="Osoegawa K."/>
            <person name="de Jong P."/>
            <person name="Grimwood J."/>
            <person name="Chapman J.A."/>
            <person name="Shapiro H."/>
            <person name="Aerts A."/>
            <person name="Otillar R.P."/>
            <person name="Terry A.Y."/>
            <person name="Boore J.L."/>
            <person name="Grigoriev I.V."/>
            <person name="Lindberg D.R."/>
            <person name="Seaver E.C."/>
            <person name="Weisblat D.A."/>
            <person name="Putnam N.H."/>
            <person name="Rokhsar D.S."/>
        </authorList>
    </citation>
    <scope>NUCLEOTIDE SEQUENCE [LARGE SCALE GENOMIC DNA]</scope>
</reference>
<dbReference type="GO" id="GO:0005829">
    <property type="term" value="C:cytosol"/>
    <property type="evidence" value="ECO:0007669"/>
    <property type="project" value="TreeGrafter"/>
</dbReference>
<dbReference type="InterPro" id="IPR037013">
    <property type="entry name" value="GSH-S_sub-bd_sf"/>
</dbReference>
<evidence type="ECO:0000256" key="11">
    <source>
        <dbReference type="ARBA" id="ARBA00022840"/>
    </source>
</evidence>
<dbReference type="Pfam" id="PF03917">
    <property type="entry name" value="GSH_synth_ATP"/>
    <property type="match status" value="1"/>
</dbReference>
<comment type="catalytic activity">
    <reaction evidence="14">
        <text>gamma-L-glutamyl-L-cysteine + glycine + ATP = glutathione + ADP + phosphate + H(+)</text>
        <dbReference type="Rhea" id="RHEA:13557"/>
        <dbReference type="ChEBI" id="CHEBI:15378"/>
        <dbReference type="ChEBI" id="CHEBI:30616"/>
        <dbReference type="ChEBI" id="CHEBI:43474"/>
        <dbReference type="ChEBI" id="CHEBI:57305"/>
        <dbReference type="ChEBI" id="CHEBI:57925"/>
        <dbReference type="ChEBI" id="CHEBI:58173"/>
        <dbReference type="ChEBI" id="CHEBI:456216"/>
        <dbReference type="EC" id="6.3.2.3"/>
    </reaction>
    <physiologicalReaction direction="left-to-right" evidence="14">
        <dbReference type="Rhea" id="RHEA:13558"/>
    </physiologicalReaction>
</comment>
<comment type="similarity">
    <text evidence="3">Belongs to the eukaryotic GSH synthase family.</text>
</comment>
<dbReference type="PANTHER" id="PTHR11130:SF0">
    <property type="entry name" value="GLUTATHIONE SYNTHETASE"/>
    <property type="match status" value="1"/>
</dbReference>
<comment type="cofactor">
    <cofactor evidence="1">
        <name>Mg(2+)</name>
        <dbReference type="ChEBI" id="CHEBI:18420"/>
    </cofactor>
</comment>
<dbReference type="RefSeq" id="XP_009051230.1">
    <property type="nucleotide sequence ID" value="XM_009052982.1"/>
</dbReference>
<comment type="pathway">
    <text evidence="2">Sulfur metabolism; glutathione biosynthesis; glutathione from L-cysteine and L-glutamate: step 2/2.</text>
</comment>
<dbReference type="OrthoDB" id="2020073at2759"/>
<dbReference type="Gene3D" id="3.40.50.1760">
    <property type="entry name" value="Glutathione synthase, substrate-binding domain superfamily, eukaryotic"/>
    <property type="match status" value="1"/>
</dbReference>
<evidence type="ECO:0000313" key="19">
    <source>
        <dbReference type="Proteomes" id="UP000030746"/>
    </source>
</evidence>
<keyword evidence="7" id="KW-0436">Ligase</keyword>
<evidence type="ECO:0000256" key="4">
    <source>
        <dbReference type="ARBA" id="ARBA00011738"/>
    </source>
</evidence>
<keyword evidence="9" id="KW-0479">Metal-binding</keyword>
<evidence type="ECO:0000256" key="1">
    <source>
        <dbReference type="ARBA" id="ARBA00001946"/>
    </source>
</evidence>
<dbReference type="InterPro" id="IPR014709">
    <property type="entry name" value="Glutathione_synthase_C_euk"/>
</dbReference>
<evidence type="ECO:0000256" key="3">
    <source>
        <dbReference type="ARBA" id="ARBA00010385"/>
    </source>
</evidence>
<comment type="catalytic activity">
    <reaction evidence="15">
        <text>gamma-L-glutamyl-(2S)-2-aminobutanoate + glycine + ATP = ophthalmate + ADP + phosphate + H(+)</text>
        <dbReference type="Rhea" id="RHEA:72075"/>
        <dbReference type="ChEBI" id="CHEBI:15378"/>
        <dbReference type="ChEBI" id="CHEBI:30616"/>
        <dbReference type="ChEBI" id="CHEBI:43474"/>
        <dbReference type="ChEBI" id="CHEBI:57305"/>
        <dbReference type="ChEBI" id="CHEBI:189406"/>
        <dbReference type="ChEBI" id="CHEBI:189750"/>
        <dbReference type="ChEBI" id="CHEBI:456216"/>
    </reaction>
    <physiologicalReaction direction="left-to-right" evidence="15">
        <dbReference type="Rhea" id="RHEA:72076"/>
    </physiologicalReaction>
</comment>
<dbReference type="FunFam" id="3.30.1490.50:FF:000001">
    <property type="entry name" value="Glutathione synthetase"/>
    <property type="match status" value="1"/>
</dbReference>
<evidence type="ECO:0000256" key="12">
    <source>
        <dbReference type="ARBA" id="ARBA00022842"/>
    </source>
</evidence>
<dbReference type="FunFam" id="3.40.50.1760:FF:000001">
    <property type="entry name" value="Glutathione synthetase"/>
    <property type="match status" value="1"/>
</dbReference>
<dbReference type="AlphaFoldDB" id="V4A2H3"/>
<keyword evidence="12" id="KW-0460">Magnesium</keyword>
<comment type="function">
    <text evidence="16">Catalyzes the production of glutathione from gamma-glutamylcysteine and glycine in an ATP-dependent manner. Glutathione (gamma-glutamylcysteinylglycine, GSH) is the most abundant intracellular thiol in living aerobic cells and is required for numerous processes including the protection of cells against oxidative damage, amino acid transport, the detoxification of foreign compounds, the maintenance of protein sulfhydryl groups in a reduced state and acts as a cofactor for a number of enzymes. Participates in ophthalmate biosynthesis in hepatocytes.</text>
</comment>
<evidence type="ECO:0000259" key="17">
    <source>
        <dbReference type="Pfam" id="PF03199"/>
    </source>
</evidence>
<dbReference type="PANTHER" id="PTHR11130">
    <property type="entry name" value="GLUTATHIONE SYNTHETASE"/>
    <property type="match status" value="1"/>
</dbReference>
<gene>
    <name evidence="18" type="ORF">LOTGIDRAFT_174392</name>
</gene>
<dbReference type="EMBL" id="KB201280">
    <property type="protein sequence ID" value="ESO98063.1"/>
    <property type="molecule type" value="Genomic_DNA"/>
</dbReference>
<evidence type="ECO:0000256" key="15">
    <source>
        <dbReference type="ARBA" id="ARBA00052123"/>
    </source>
</evidence>
<evidence type="ECO:0000313" key="18">
    <source>
        <dbReference type="EMBL" id="ESO98063.1"/>
    </source>
</evidence>
<dbReference type="CTD" id="20242718"/>
<comment type="subunit">
    <text evidence="4">Homodimer.</text>
</comment>
<dbReference type="InterPro" id="IPR004887">
    <property type="entry name" value="GSH_synth_subst-bd"/>
</dbReference>
<evidence type="ECO:0000256" key="16">
    <source>
        <dbReference type="ARBA" id="ARBA00059746"/>
    </source>
</evidence>
<organism evidence="18 19">
    <name type="scientific">Lottia gigantea</name>
    <name type="common">Giant owl limpet</name>
    <dbReference type="NCBI Taxonomy" id="225164"/>
    <lineage>
        <taxon>Eukaryota</taxon>
        <taxon>Metazoa</taxon>
        <taxon>Spiralia</taxon>
        <taxon>Lophotrochozoa</taxon>
        <taxon>Mollusca</taxon>
        <taxon>Gastropoda</taxon>
        <taxon>Patellogastropoda</taxon>
        <taxon>Lottioidea</taxon>
        <taxon>Lottiidae</taxon>
        <taxon>Lottia</taxon>
    </lineage>
</organism>
<dbReference type="EC" id="6.3.2.3" evidence="5"/>
<dbReference type="GO" id="GO:0004363">
    <property type="term" value="F:glutathione synthase activity"/>
    <property type="evidence" value="ECO:0007669"/>
    <property type="project" value="UniProtKB-EC"/>
</dbReference>
<evidence type="ECO:0000256" key="6">
    <source>
        <dbReference type="ARBA" id="ARBA00020821"/>
    </source>
</evidence>
<name>V4A2H3_LOTGI</name>
<dbReference type="InterPro" id="IPR005615">
    <property type="entry name" value="Glutathione_synthase"/>
</dbReference>
<protein>
    <recommendedName>
        <fullName evidence="6">Glutathione synthetase</fullName>
        <ecNumber evidence="5">6.3.2.3</ecNumber>
    </recommendedName>
    <alternativeName>
        <fullName evidence="13">Glutathione synthase</fullName>
    </alternativeName>
</protein>
<keyword evidence="8" id="KW-0317">Glutathione biosynthesis</keyword>
<feature type="non-terminal residue" evidence="18">
    <location>
        <position position="1"/>
    </location>
</feature>
<evidence type="ECO:0000256" key="14">
    <source>
        <dbReference type="ARBA" id="ARBA00048871"/>
    </source>
</evidence>
<dbReference type="Gene3D" id="3.30.1490.50">
    <property type="match status" value="1"/>
</dbReference>
<accession>V4A2H3</accession>
<dbReference type="Proteomes" id="UP000030746">
    <property type="component" value="Unassembled WGS sequence"/>
</dbReference>
<evidence type="ECO:0000256" key="2">
    <source>
        <dbReference type="ARBA" id="ARBA00004965"/>
    </source>
</evidence>
<dbReference type="SUPFAM" id="SSF56059">
    <property type="entry name" value="Glutathione synthetase ATP-binding domain-like"/>
    <property type="match status" value="1"/>
</dbReference>
<feature type="domain" description="Glutathione synthase substrate-binding" evidence="17">
    <location>
        <begin position="40"/>
        <end position="141"/>
    </location>
</feature>
<dbReference type="KEGG" id="lgi:LOTGIDRAFT_174392"/>
<dbReference type="STRING" id="225164.V4A2H3"/>
<evidence type="ECO:0000256" key="8">
    <source>
        <dbReference type="ARBA" id="ARBA00022684"/>
    </source>
</evidence>
<evidence type="ECO:0000256" key="13">
    <source>
        <dbReference type="ARBA" id="ARBA00030403"/>
    </source>
</evidence>
<keyword evidence="10" id="KW-0547">Nucleotide-binding</keyword>
<dbReference type="Pfam" id="PF03199">
    <property type="entry name" value="GSH_synthase"/>
    <property type="match status" value="1"/>
</dbReference>
<sequence>YLLTCADVPFKNEQVPEKDIAKGQVAGFVKAWELYGNPKAIIVFVVLHNERYAMDQRLMEFEIYKQNPNIRVVRKTFNDLIRYGKLTKNRKYLVETEEVAVVYYRAGYNPTEFTTDQIWKVRLEIEQGRCIKCPPIHYQLAGTKKIQQLLSEPRVLNRFIEDTDVIDLIQSTGQYNLDLVEEGDRAIKMAIKNPDQFVLKPQREGGGNNLYGNKMKEFLESIQDSEERCAYILMDLIKPVKS</sequence>
<keyword evidence="19" id="KW-1185">Reference proteome</keyword>
<evidence type="ECO:0000256" key="5">
    <source>
        <dbReference type="ARBA" id="ARBA00012214"/>
    </source>
</evidence>